<reference evidence="2 3" key="1">
    <citation type="journal article" date="2021" name="Sci. Rep.">
        <title>The genome of the diatom Chaetoceros tenuissimus carries an ancient integrated fragment of an extant virus.</title>
        <authorList>
            <person name="Hongo Y."/>
            <person name="Kimura K."/>
            <person name="Takaki Y."/>
            <person name="Yoshida Y."/>
            <person name="Baba S."/>
            <person name="Kobayashi G."/>
            <person name="Nagasaki K."/>
            <person name="Hano T."/>
            <person name="Tomaru Y."/>
        </authorList>
    </citation>
    <scope>NUCLEOTIDE SEQUENCE [LARGE SCALE GENOMIC DNA]</scope>
    <source>
        <strain evidence="2 3">NIES-3715</strain>
    </source>
</reference>
<feature type="region of interest" description="Disordered" evidence="1">
    <location>
        <begin position="149"/>
        <end position="184"/>
    </location>
</feature>
<gene>
    <name evidence="2" type="ORF">CTEN210_09969</name>
</gene>
<comment type="caution">
    <text evidence="2">The sequence shown here is derived from an EMBL/GenBank/DDBJ whole genome shotgun (WGS) entry which is preliminary data.</text>
</comment>
<evidence type="ECO:0000313" key="3">
    <source>
        <dbReference type="Proteomes" id="UP001054902"/>
    </source>
</evidence>
<organism evidence="2 3">
    <name type="scientific">Chaetoceros tenuissimus</name>
    <dbReference type="NCBI Taxonomy" id="426638"/>
    <lineage>
        <taxon>Eukaryota</taxon>
        <taxon>Sar</taxon>
        <taxon>Stramenopiles</taxon>
        <taxon>Ochrophyta</taxon>
        <taxon>Bacillariophyta</taxon>
        <taxon>Coscinodiscophyceae</taxon>
        <taxon>Chaetocerotophycidae</taxon>
        <taxon>Chaetocerotales</taxon>
        <taxon>Chaetocerotaceae</taxon>
        <taxon>Chaetoceros</taxon>
    </lineage>
</organism>
<evidence type="ECO:0000256" key="1">
    <source>
        <dbReference type="SAM" id="MobiDB-lite"/>
    </source>
</evidence>
<dbReference type="AlphaFoldDB" id="A0AAD3H843"/>
<proteinExistence type="predicted"/>
<dbReference type="EMBL" id="BLLK01000047">
    <property type="protein sequence ID" value="GFH53493.1"/>
    <property type="molecule type" value="Genomic_DNA"/>
</dbReference>
<name>A0AAD3H843_9STRA</name>
<protein>
    <submittedName>
        <fullName evidence="2">Uncharacterized protein</fullName>
    </submittedName>
</protein>
<feature type="region of interest" description="Disordered" evidence="1">
    <location>
        <begin position="70"/>
        <end position="90"/>
    </location>
</feature>
<feature type="compositionally biased region" description="Basic and acidic residues" evidence="1">
    <location>
        <begin position="78"/>
        <end position="90"/>
    </location>
</feature>
<keyword evidence="3" id="KW-1185">Reference proteome</keyword>
<sequence length="200" mass="23000">MSEQQCTKDLTDLLFSTERLANMNNLRKVCSYQASYHSFTRSSRSFSKGRQVLGENTTQNAEFVVVQEGEQQSLENSSHAEIESRAQSEKKYPLTVPEKCGPNLKHSRSAPIPFAQMVSCDDLLDKYEERKFDRKTWAMYDRITSHRKSQGSLTRIQGGRKTFPRLPDVDDEGEYDNGSNRSINSNRKRLDDIIPFFPMS</sequence>
<accession>A0AAD3H843</accession>
<dbReference type="Proteomes" id="UP001054902">
    <property type="component" value="Unassembled WGS sequence"/>
</dbReference>
<evidence type="ECO:0000313" key="2">
    <source>
        <dbReference type="EMBL" id="GFH53493.1"/>
    </source>
</evidence>